<keyword evidence="1" id="KW-0812">Transmembrane</keyword>
<protein>
    <submittedName>
        <fullName evidence="2">Uncharacterized protein</fullName>
    </submittedName>
</protein>
<feature type="transmembrane region" description="Helical" evidence="1">
    <location>
        <begin position="12"/>
        <end position="29"/>
    </location>
</feature>
<organism evidence="2 3">
    <name type="scientific">Aspergillus versicolor CBS 583.65</name>
    <dbReference type="NCBI Taxonomy" id="1036611"/>
    <lineage>
        <taxon>Eukaryota</taxon>
        <taxon>Fungi</taxon>
        <taxon>Dikarya</taxon>
        <taxon>Ascomycota</taxon>
        <taxon>Pezizomycotina</taxon>
        <taxon>Eurotiomycetes</taxon>
        <taxon>Eurotiomycetidae</taxon>
        <taxon>Eurotiales</taxon>
        <taxon>Aspergillaceae</taxon>
        <taxon>Aspergillus</taxon>
        <taxon>Aspergillus subgen. Nidulantes</taxon>
    </lineage>
</organism>
<dbReference type="EMBL" id="KV878125">
    <property type="protein sequence ID" value="OJI97704.1"/>
    <property type="molecule type" value="Genomic_DNA"/>
</dbReference>
<dbReference type="Proteomes" id="UP000184073">
    <property type="component" value="Unassembled WGS sequence"/>
</dbReference>
<dbReference type="VEuPathDB" id="FungiDB:ASPVEDRAFT_37127"/>
<keyword evidence="3" id="KW-1185">Reference proteome</keyword>
<dbReference type="GeneID" id="63726912"/>
<evidence type="ECO:0000256" key="1">
    <source>
        <dbReference type="SAM" id="Phobius"/>
    </source>
</evidence>
<keyword evidence="1" id="KW-0472">Membrane</keyword>
<name>A0A1L9P8E0_ASPVE</name>
<gene>
    <name evidence="2" type="ORF">ASPVEDRAFT_37127</name>
</gene>
<keyword evidence="1" id="KW-1133">Transmembrane helix</keyword>
<accession>A0A1L9P8E0</accession>
<dbReference type="RefSeq" id="XP_040663467.1">
    <property type="nucleotide sequence ID" value="XM_040811401.1"/>
</dbReference>
<evidence type="ECO:0000313" key="3">
    <source>
        <dbReference type="Proteomes" id="UP000184073"/>
    </source>
</evidence>
<dbReference type="AlphaFoldDB" id="A0A1L9P8E0"/>
<reference evidence="3" key="1">
    <citation type="journal article" date="2017" name="Genome Biol.">
        <title>Comparative genomics reveals high biological diversity and specific adaptations in the industrially and medically important fungal genus Aspergillus.</title>
        <authorList>
            <person name="de Vries R.P."/>
            <person name="Riley R."/>
            <person name="Wiebenga A."/>
            <person name="Aguilar-Osorio G."/>
            <person name="Amillis S."/>
            <person name="Uchima C.A."/>
            <person name="Anderluh G."/>
            <person name="Asadollahi M."/>
            <person name="Askin M."/>
            <person name="Barry K."/>
            <person name="Battaglia E."/>
            <person name="Bayram O."/>
            <person name="Benocci T."/>
            <person name="Braus-Stromeyer S.A."/>
            <person name="Caldana C."/>
            <person name="Canovas D."/>
            <person name="Cerqueira G.C."/>
            <person name="Chen F."/>
            <person name="Chen W."/>
            <person name="Choi C."/>
            <person name="Clum A."/>
            <person name="Dos Santos R.A."/>
            <person name="Damasio A.R."/>
            <person name="Diallinas G."/>
            <person name="Emri T."/>
            <person name="Fekete E."/>
            <person name="Flipphi M."/>
            <person name="Freyberg S."/>
            <person name="Gallo A."/>
            <person name="Gournas C."/>
            <person name="Habgood R."/>
            <person name="Hainaut M."/>
            <person name="Harispe M.L."/>
            <person name="Henrissat B."/>
            <person name="Hilden K.S."/>
            <person name="Hope R."/>
            <person name="Hossain A."/>
            <person name="Karabika E."/>
            <person name="Karaffa L."/>
            <person name="Karanyi Z."/>
            <person name="Krasevec N."/>
            <person name="Kuo A."/>
            <person name="Kusch H."/>
            <person name="LaButti K."/>
            <person name="Lagendijk E.L."/>
            <person name="Lapidus A."/>
            <person name="Levasseur A."/>
            <person name="Lindquist E."/>
            <person name="Lipzen A."/>
            <person name="Logrieco A.F."/>
            <person name="MacCabe A."/>
            <person name="Maekelae M.R."/>
            <person name="Malavazi I."/>
            <person name="Melin P."/>
            <person name="Meyer V."/>
            <person name="Mielnichuk N."/>
            <person name="Miskei M."/>
            <person name="Molnar A.P."/>
            <person name="Mule G."/>
            <person name="Ngan C.Y."/>
            <person name="Orejas M."/>
            <person name="Orosz E."/>
            <person name="Ouedraogo J.P."/>
            <person name="Overkamp K.M."/>
            <person name="Park H.-S."/>
            <person name="Perrone G."/>
            <person name="Piumi F."/>
            <person name="Punt P.J."/>
            <person name="Ram A.F."/>
            <person name="Ramon A."/>
            <person name="Rauscher S."/>
            <person name="Record E."/>
            <person name="Riano-Pachon D.M."/>
            <person name="Robert V."/>
            <person name="Roehrig J."/>
            <person name="Ruller R."/>
            <person name="Salamov A."/>
            <person name="Salih N.S."/>
            <person name="Samson R.A."/>
            <person name="Sandor E."/>
            <person name="Sanguinetti M."/>
            <person name="Schuetze T."/>
            <person name="Sepcic K."/>
            <person name="Shelest E."/>
            <person name="Sherlock G."/>
            <person name="Sophianopoulou V."/>
            <person name="Squina F.M."/>
            <person name="Sun H."/>
            <person name="Susca A."/>
            <person name="Todd R.B."/>
            <person name="Tsang A."/>
            <person name="Unkles S.E."/>
            <person name="van de Wiele N."/>
            <person name="van Rossen-Uffink D."/>
            <person name="Oliveira J.V."/>
            <person name="Vesth T.C."/>
            <person name="Visser J."/>
            <person name="Yu J.-H."/>
            <person name="Zhou M."/>
            <person name="Andersen M.R."/>
            <person name="Archer D.B."/>
            <person name="Baker S.E."/>
            <person name="Benoit I."/>
            <person name="Brakhage A.A."/>
            <person name="Braus G.H."/>
            <person name="Fischer R."/>
            <person name="Frisvad J.C."/>
            <person name="Goldman G.H."/>
            <person name="Houbraken J."/>
            <person name="Oakley B."/>
            <person name="Pocsi I."/>
            <person name="Scazzocchio C."/>
            <person name="Seiboth B."/>
            <person name="vanKuyk P.A."/>
            <person name="Wortman J."/>
            <person name="Dyer P.S."/>
            <person name="Grigoriev I.V."/>
        </authorList>
    </citation>
    <scope>NUCLEOTIDE SEQUENCE [LARGE SCALE GENOMIC DNA]</scope>
    <source>
        <strain evidence="3">CBS 583.65</strain>
    </source>
</reference>
<sequence>MSPHLLSTNDLRIVILSQIIYCTFSHLIGQIRRSSKYYNLLRHSWGGQTVGSKQSFEPGNETDTL</sequence>
<evidence type="ECO:0000313" key="2">
    <source>
        <dbReference type="EMBL" id="OJI97704.1"/>
    </source>
</evidence>
<proteinExistence type="predicted"/>